<dbReference type="AlphaFoldDB" id="A0A4R3YIW4"/>
<gene>
    <name evidence="2" type="ORF">EDD60_1393</name>
</gene>
<keyword evidence="1" id="KW-0812">Transmembrane</keyword>
<sequence length="312" mass="36845">MNIGYDLYAISQQDIFLLLRHVKQKKLKLLHLRKKDDMYFFYIPTYQRHQLKDFNQPYEYIKTVGFLKYVLNLSKQYLNIIGVLCFFISVIVCSYYIFDIQIIGTMPQVNQQMMKDLKKEKVDLFQPLKSYERLNEILTYLKKNYKDKIEYMNVYQVGSVFHVEYTKRKQDSIKKDDFRNLYAKKDGLIAYFDVDSGLIQVKKNDYVKKGELLVSNTIVSTQNETRIIPVEGHVYAYTFNQFEASVKNVNQDQGEVFYQLLLSIRSSLPSDAIIDKENVLQITKTRSKITLKMHYTLLEDIAVKGEGNEESH</sequence>
<feature type="transmembrane region" description="Helical" evidence="1">
    <location>
        <begin position="77"/>
        <end position="98"/>
    </location>
</feature>
<dbReference type="InterPro" id="IPR010690">
    <property type="entry name" value="YqfD"/>
</dbReference>
<keyword evidence="1" id="KW-1133">Transmembrane helix</keyword>
<name>A0A4R3YIW4_9FIRM</name>
<proteinExistence type="predicted"/>
<organism evidence="2 3">
    <name type="scientific">Longibaculum muris</name>
    <dbReference type="NCBI Taxonomy" id="1796628"/>
    <lineage>
        <taxon>Bacteria</taxon>
        <taxon>Bacillati</taxon>
        <taxon>Bacillota</taxon>
        <taxon>Erysipelotrichia</taxon>
        <taxon>Erysipelotrichales</taxon>
        <taxon>Coprobacillaceae</taxon>
        <taxon>Longibaculum</taxon>
    </lineage>
</organism>
<dbReference type="Pfam" id="PF06898">
    <property type="entry name" value="YqfD"/>
    <property type="match status" value="1"/>
</dbReference>
<dbReference type="Proteomes" id="UP000295515">
    <property type="component" value="Unassembled WGS sequence"/>
</dbReference>
<keyword evidence="3" id="KW-1185">Reference proteome</keyword>
<evidence type="ECO:0000313" key="2">
    <source>
        <dbReference type="EMBL" id="TCV90944.1"/>
    </source>
</evidence>
<accession>A0A4R3YIW4</accession>
<reference evidence="2 3" key="1">
    <citation type="submission" date="2019-03" db="EMBL/GenBank/DDBJ databases">
        <title>Genomic Encyclopedia of Type Strains, Phase IV (KMG-IV): sequencing the most valuable type-strain genomes for metagenomic binning, comparative biology and taxonomic classification.</title>
        <authorList>
            <person name="Goeker M."/>
        </authorList>
    </citation>
    <scope>NUCLEOTIDE SEQUENCE [LARGE SCALE GENOMIC DNA]</scope>
    <source>
        <strain evidence="2 3">DSM 29487</strain>
    </source>
</reference>
<evidence type="ECO:0000313" key="3">
    <source>
        <dbReference type="Proteomes" id="UP000295515"/>
    </source>
</evidence>
<evidence type="ECO:0000256" key="1">
    <source>
        <dbReference type="SAM" id="Phobius"/>
    </source>
</evidence>
<dbReference type="EMBL" id="SMCQ01000039">
    <property type="protein sequence ID" value="TCV90944.1"/>
    <property type="molecule type" value="Genomic_DNA"/>
</dbReference>
<comment type="caution">
    <text evidence="2">The sequence shown here is derived from an EMBL/GenBank/DDBJ whole genome shotgun (WGS) entry which is preliminary data.</text>
</comment>
<keyword evidence="1" id="KW-0472">Membrane</keyword>
<protein>
    <submittedName>
        <fullName evidence="2">Putative stage IV sporulation protein YqfD</fullName>
    </submittedName>
</protein>